<evidence type="ECO:0000256" key="7">
    <source>
        <dbReference type="ARBA" id="ARBA00023136"/>
    </source>
</evidence>
<keyword evidence="7 9" id="KW-0472">Membrane</keyword>
<keyword evidence="2" id="KW-0813">Transport</keyword>
<sequence>MTNQIIQAILLGGYYALLACGLSFMFSVMKIINLAHGSLLVLAGYLLWFLAEHYHLSPFVGLLIVTPLMMLIGWALQAFLLEKSARGGELLPILTTFGLAIVIENLLFEHFGANTRSLAPYIGDLSWQSWELFSGVYVGKTSVYILVTAIIILGSLQLFMKKTPLGRQIRATAHDPDTAGIVGINPKKASAIAAALAMGTVAISGLALGVRGVFDAYSGGPQLLFAFEATIIGGVGSLWGTLIGGIILALAQTIGANIHPQGFLLGGHILFIIILLIRLVLAKGGVSHRMKAAFGGAK</sequence>
<feature type="transmembrane region" description="Helical" evidence="9">
    <location>
        <begin position="191"/>
        <end position="210"/>
    </location>
</feature>
<evidence type="ECO:0000313" key="11">
    <source>
        <dbReference type="Proteomes" id="UP000256542"/>
    </source>
</evidence>
<feature type="transmembrane region" description="Helical" evidence="9">
    <location>
        <begin position="88"/>
        <end position="108"/>
    </location>
</feature>
<comment type="subcellular location">
    <subcellularLocation>
        <location evidence="1">Cell inner membrane</location>
        <topology evidence="1">Multi-pass membrane protein</topology>
    </subcellularLocation>
</comment>
<evidence type="ECO:0000313" key="10">
    <source>
        <dbReference type="EMBL" id="REG81933.1"/>
    </source>
</evidence>
<dbReference type="GO" id="GO:0022857">
    <property type="term" value="F:transmembrane transporter activity"/>
    <property type="evidence" value="ECO:0007669"/>
    <property type="project" value="InterPro"/>
</dbReference>
<keyword evidence="6 9" id="KW-1133">Transmembrane helix</keyword>
<keyword evidence="3" id="KW-1003">Cell membrane</keyword>
<evidence type="ECO:0000256" key="4">
    <source>
        <dbReference type="ARBA" id="ARBA00022692"/>
    </source>
</evidence>
<feature type="transmembrane region" description="Helical" evidence="9">
    <location>
        <begin position="31"/>
        <end position="50"/>
    </location>
</feature>
<dbReference type="PANTHER" id="PTHR11795:SF445">
    <property type="entry name" value="AMINO ACID ABC TRANSPORTER PERMEASE PROTEIN"/>
    <property type="match status" value="1"/>
</dbReference>
<dbReference type="PANTHER" id="PTHR11795">
    <property type="entry name" value="BRANCHED-CHAIN AMINO ACID TRANSPORT SYSTEM PERMEASE PROTEIN LIVH"/>
    <property type="match status" value="1"/>
</dbReference>
<evidence type="ECO:0000256" key="6">
    <source>
        <dbReference type="ARBA" id="ARBA00022989"/>
    </source>
</evidence>
<feature type="transmembrane region" description="Helical" evidence="9">
    <location>
        <begin position="263"/>
        <end position="281"/>
    </location>
</feature>
<evidence type="ECO:0000256" key="1">
    <source>
        <dbReference type="ARBA" id="ARBA00004429"/>
    </source>
</evidence>
<dbReference type="InterPro" id="IPR001851">
    <property type="entry name" value="ABC_transp_permease"/>
</dbReference>
<dbReference type="GO" id="GO:0006865">
    <property type="term" value="P:amino acid transport"/>
    <property type="evidence" value="ECO:0007669"/>
    <property type="project" value="UniProtKB-KW"/>
</dbReference>
<dbReference type="RefSeq" id="WP_115898548.1">
    <property type="nucleotide sequence ID" value="NZ_QUNG01000011.1"/>
</dbReference>
<dbReference type="Proteomes" id="UP000256542">
    <property type="component" value="Unassembled WGS sequence"/>
</dbReference>
<dbReference type="InterPro" id="IPR052157">
    <property type="entry name" value="BCAA_transport_permease"/>
</dbReference>
<feature type="transmembrane region" description="Helical" evidence="9">
    <location>
        <begin position="6"/>
        <end position="24"/>
    </location>
</feature>
<gene>
    <name evidence="10" type="ORF">DFP81_11113</name>
</gene>
<keyword evidence="4 9" id="KW-0812">Transmembrane</keyword>
<dbReference type="OrthoDB" id="9807115at2"/>
<comment type="similarity">
    <text evidence="8">Belongs to the binding-protein-dependent transport system permease family. LivHM subfamily.</text>
</comment>
<feature type="transmembrane region" description="Helical" evidence="9">
    <location>
        <begin position="141"/>
        <end position="160"/>
    </location>
</feature>
<dbReference type="GO" id="GO:0005886">
    <property type="term" value="C:plasma membrane"/>
    <property type="evidence" value="ECO:0007669"/>
    <property type="project" value="UniProtKB-SubCell"/>
</dbReference>
<keyword evidence="5" id="KW-0029">Amino-acid transport</keyword>
<keyword evidence="11" id="KW-1185">Reference proteome</keyword>
<evidence type="ECO:0000256" key="2">
    <source>
        <dbReference type="ARBA" id="ARBA00022448"/>
    </source>
</evidence>
<name>A0A3E0DJF6_9GAMM</name>
<evidence type="ECO:0000256" key="3">
    <source>
        <dbReference type="ARBA" id="ARBA00022475"/>
    </source>
</evidence>
<feature type="transmembrane region" description="Helical" evidence="9">
    <location>
        <begin position="56"/>
        <end position="76"/>
    </location>
</feature>
<organism evidence="10 11">
    <name type="scientific">Marinomonas pollencensis</name>
    <dbReference type="NCBI Taxonomy" id="491954"/>
    <lineage>
        <taxon>Bacteria</taxon>
        <taxon>Pseudomonadati</taxon>
        <taxon>Pseudomonadota</taxon>
        <taxon>Gammaproteobacteria</taxon>
        <taxon>Oceanospirillales</taxon>
        <taxon>Oceanospirillaceae</taxon>
        <taxon>Marinomonas</taxon>
    </lineage>
</organism>
<feature type="transmembrane region" description="Helical" evidence="9">
    <location>
        <begin position="230"/>
        <end position="251"/>
    </location>
</feature>
<evidence type="ECO:0000256" key="9">
    <source>
        <dbReference type="SAM" id="Phobius"/>
    </source>
</evidence>
<comment type="caution">
    <text evidence="10">The sequence shown here is derived from an EMBL/GenBank/DDBJ whole genome shotgun (WGS) entry which is preliminary data.</text>
</comment>
<dbReference type="EMBL" id="QUNG01000011">
    <property type="protein sequence ID" value="REG81933.1"/>
    <property type="molecule type" value="Genomic_DNA"/>
</dbReference>
<dbReference type="AlphaFoldDB" id="A0A3E0DJF6"/>
<proteinExistence type="inferred from homology"/>
<evidence type="ECO:0000256" key="8">
    <source>
        <dbReference type="ARBA" id="ARBA00037998"/>
    </source>
</evidence>
<accession>A0A3E0DJF6</accession>
<evidence type="ECO:0000256" key="5">
    <source>
        <dbReference type="ARBA" id="ARBA00022970"/>
    </source>
</evidence>
<dbReference type="CDD" id="cd06582">
    <property type="entry name" value="TM_PBP1_LivH_like"/>
    <property type="match status" value="1"/>
</dbReference>
<reference evidence="10 11" key="1">
    <citation type="submission" date="2018-08" db="EMBL/GenBank/DDBJ databases">
        <title>Genomic Encyclopedia of Type Strains, Phase III (KMG-III): the genomes of soil and plant-associated and newly described type strains.</title>
        <authorList>
            <person name="Whitman W."/>
        </authorList>
    </citation>
    <scope>NUCLEOTIDE SEQUENCE [LARGE SCALE GENOMIC DNA]</scope>
    <source>
        <strain evidence="10 11">CECT 7375</strain>
    </source>
</reference>
<protein>
    <submittedName>
        <fullName evidence="10">Amino acid/amide ABC transporter membrane protein 1 (HAAT family)</fullName>
    </submittedName>
</protein>
<dbReference type="Pfam" id="PF02653">
    <property type="entry name" value="BPD_transp_2"/>
    <property type="match status" value="1"/>
</dbReference>